<dbReference type="PIR" id="S77108">
    <property type="entry name" value="S77108"/>
</dbReference>
<evidence type="ECO:0000256" key="1">
    <source>
        <dbReference type="SAM" id="SignalP"/>
    </source>
</evidence>
<proteinExistence type="predicted"/>
<dbReference type="Proteomes" id="UP000001425">
    <property type="component" value="Chromosome"/>
</dbReference>
<keyword evidence="1" id="KW-0732">Signal</keyword>
<gene>
    <name evidence="2" type="ordered locus">slr1869</name>
</gene>
<dbReference type="KEGG" id="syn:slr1869"/>
<dbReference type="AlphaFoldDB" id="P73621"/>
<feature type="chain" id="PRO_5004161287" evidence="1">
    <location>
        <begin position="24"/>
        <end position="252"/>
    </location>
</feature>
<reference evidence="2 3" key="1">
    <citation type="journal article" date="1995" name="DNA Res.">
        <title>Sequence analysis of the genome of the unicellular cyanobacterium Synechocystis sp. strain PCC6803. I. Sequence features in the 1 Mb region from map positions 64% to 92% of the genome.</title>
        <authorList>
            <person name="Kaneko T."/>
            <person name="Tanaka A."/>
            <person name="Sato S."/>
            <person name="Kotani H."/>
            <person name="Sazuka T."/>
            <person name="Miyajima N."/>
            <person name="Sugiura M."/>
            <person name="Tabata S."/>
        </authorList>
    </citation>
    <scope>NUCLEOTIDE SEQUENCE [LARGE SCALE GENOMIC DNA]</scope>
    <source>
        <strain evidence="3">ATCC 27184 / PCC 6803 / Kazusa</strain>
    </source>
</reference>
<dbReference type="EMBL" id="BA000022">
    <property type="protein sequence ID" value="BAA17666.1"/>
    <property type="molecule type" value="Genomic_DNA"/>
</dbReference>
<evidence type="ECO:0000313" key="2">
    <source>
        <dbReference type="EMBL" id="BAA17666.1"/>
    </source>
</evidence>
<protein>
    <submittedName>
        <fullName evidence="2">Slr1869 protein</fullName>
    </submittedName>
</protein>
<evidence type="ECO:0000313" key="3">
    <source>
        <dbReference type="Proteomes" id="UP000001425"/>
    </source>
</evidence>
<reference evidence="2 3" key="2">
    <citation type="journal article" date="1996" name="DNA Res.">
        <title>Sequence analysis of the genome of the unicellular cyanobacterium Synechocystis sp. strain PCC6803. II. Sequence determination of the entire genome and assignment of potential protein-coding regions.</title>
        <authorList>
            <person name="Kaneko T."/>
            <person name="Sato S."/>
            <person name="Kotani H."/>
            <person name="Tanaka A."/>
            <person name="Asamizu E."/>
            <person name="Nakamura Y."/>
            <person name="Miyajima N."/>
            <person name="Hirosawa M."/>
            <person name="Sugiura M."/>
            <person name="Sasamoto S."/>
            <person name="Kimura T."/>
            <person name="Hosouchi T."/>
            <person name="Matsuno A."/>
            <person name="Muraki A."/>
            <person name="Nakazaki N."/>
            <person name="Naruo K."/>
            <person name="Okumura S."/>
            <person name="Shimpo S."/>
            <person name="Takeuchi C."/>
            <person name="Wada T."/>
            <person name="Watanabe A."/>
            <person name="Yamada M."/>
            <person name="Yasuda M."/>
            <person name="Tabata S."/>
        </authorList>
    </citation>
    <scope>NUCLEOTIDE SEQUENCE [LARGE SCALE GENOMIC DNA]</scope>
    <source>
        <strain evidence="3">ATCC 27184 / PCC 6803 / Kazusa</strain>
    </source>
</reference>
<feature type="signal peptide" evidence="1">
    <location>
        <begin position="1"/>
        <end position="23"/>
    </location>
</feature>
<dbReference type="eggNOG" id="ENOG5032SJK">
    <property type="taxonomic scope" value="Bacteria"/>
</dbReference>
<accession>P73621</accession>
<dbReference type="EnsemblBacteria" id="BAA17666">
    <property type="protein sequence ID" value="BAA17666"/>
    <property type="gene ID" value="BAA17666"/>
</dbReference>
<organism evidence="2 3">
    <name type="scientific">Synechocystis sp. (strain ATCC 27184 / PCC 6803 / Kazusa)</name>
    <dbReference type="NCBI Taxonomy" id="1111708"/>
    <lineage>
        <taxon>Bacteria</taxon>
        <taxon>Bacillati</taxon>
        <taxon>Cyanobacteriota</taxon>
        <taxon>Cyanophyceae</taxon>
        <taxon>Synechococcales</taxon>
        <taxon>Merismopediaceae</taxon>
        <taxon>Synechocystis</taxon>
    </lineage>
</organism>
<dbReference type="PaxDb" id="1148-1652747"/>
<sequence length="252" mass="27894">MITMNFKLEQALAMVFIIAPPLASTNHLLASSPSYYPPAQTLVAQGNQAEMAYAQMDQSMTNAMGEIVPFLTLLSEMENVQTDEQLLALAQQLYPMANRITNNFSQAYQAGEVLLPMLPAGSMETQYLSTVVAINGLGSLAFSPWQEILGQIQQAYQAENTAILQAAIAKVPPAINKLAEFGGQLQSVFQQGQQIQASQASASSNMSPEYYQRMSDIYRMGHETSMGILNNIRSDGEWHYNYSTGRDEYQYY</sequence>
<dbReference type="InParanoid" id="P73621"/>
<keyword evidence="3" id="KW-1185">Reference proteome</keyword>
<name>P73621_SYNY3</name>